<feature type="transmembrane region" description="Helical" evidence="1">
    <location>
        <begin position="197"/>
        <end position="215"/>
    </location>
</feature>
<gene>
    <name evidence="3" type="ORF">BDD16_004269</name>
</gene>
<keyword evidence="1" id="KW-1133">Transmembrane helix</keyword>
<feature type="transmembrane region" description="Helical" evidence="1">
    <location>
        <begin position="276"/>
        <end position="295"/>
    </location>
</feature>
<feature type="transmembrane region" description="Helical" evidence="1">
    <location>
        <begin position="227"/>
        <end position="245"/>
    </location>
</feature>
<feature type="transmembrane region" description="Helical" evidence="1">
    <location>
        <begin position="91"/>
        <end position="117"/>
    </location>
</feature>
<reference evidence="3 4" key="1">
    <citation type="submission" date="2020-07" db="EMBL/GenBank/DDBJ databases">
        <title>Genomic Encyclopedia of Archaeal and Bacterial Type Strains, Phase II (KMG-II): from individual species to whole genera.</title>
        <authorList>
            <person name="Goeker M."/>
        </authorList>
    </citation>
    <scope>NUCLEOTIDE SEQUENCE [LARGE SCALE GENOMIC DNA]</scope>
    <source>
        <strain evidence="3 4">DSM 21226</strain>
    </source>
</reference>
<dbReference type="PANTHER" id="PTHR23028:SF53">
    <property type="entry name" value="ACYL_TRANSF_3 DOMAIN-CONTAINING PROTEIN"/>
    <property type="match status" value="1"/>
</dbReference>
<feature type="transmembrane region" description="Helical" evidence="1">
    <location>
        <begin position="167"/>
        <end position="185"/>
    </location>
</feature>
<dbReference type="Pfam" id="PF01757">
    <property type="entry name" value="Acyl_transf_3"/>
    <property type="match status" value="1"/>
</dbReference>
<dbReference type="GO" id="GO:0000271">
    <property type="term" value="P:polysaccharide biosynthetic process"/>
    <property type="evidence" value="ECO:0007669"/>
    <property type="project" value="TreeGrafter"/>
</dbReference>
<dbReference type="GO" id="GO:0016747">
    <property type="term" value="F:acyltransferase activity, transferring groups other than amino-acyl groups"/>
    <property type="evidence" value="ECO:0007669"/>
    <property type="project" value="InterPro"/>
</dbReference>
<dbReference type="GO" id="GO:0016020">
    <property type="term" value="C:membrane"/>
    <property type="evidence" value="ECO:0007669"/>
    <property type="project" value="TreeGrafter"/>
</dbReference>
<dbReference type="InterPro" id="IPR002656">
    <property type="entry name" value="Acyl_transf_3_dom"/>
</dbReference>
<name>A0A7Y9R1Z3_9BURK</name>
<evidence type="ECO:0000259" key="2">
    <source>
        <dbReference type="Pfam" id="PF01757"/>
    </source>
</evidence>
<dbReference type="AlphaFoldDB" id="A0A7Y9R1Z3"/>
<dbReference type="Proteomes" id="UP000518288">
    <property type="component" value="Unassembled WGS sequence"/>
</dbReference>
<dbReference type="RefSeq" id="WP_179635822.1">
    <property type="nucleotide sequence ID" value="NZ_JACCFH010000001.1"/>
</dbReference>
<feature type="transmembrane region" description="Helical" evidence="1">
    <location>
        <begin position="307"/>
        <end position="325"/>
    </location>
</feature>
<keyword evidence="4" id="KW-1185">Reference proteome</keyword>
<keyword evidence="1" id="KW-0472">Membrane</keyword>
<sequence length="348" mass="37474">MRLVASNAGGVGRVEVLDGWRGLAVLTLLAGHFVPHLGLDAPAWSANFGRVGVELFFALSGCLMGSLLFGRAMALRSFAVRRFARVVPSMWVFVAVACAVTLLRGAPLTATSVGLSLTGWANIQPLLDAGEQSVRLGHLWSVCVELQGYAVLGGLAAVSRRWRLDPVALIGTVLLLSWAALGLQVVQGAPLPYYTTFWRPDARLTAVLLGALFVVLHDGGRLRLDRLPAWPLALGAGLLLQVNLVPDVLKYTVGAALIALGCAGLSRTAGPGSRWLGHPVLVAFGTVSYSLYLWQQLFYADKDLLRWPVALTLAVLTGFAAHHLWDRWLHQQTLAYLDRPPARPKVVS</sequence>
<protein>
    <submittedName>
        <fullName evidence="3">Peptidoglycan/LPS O-acetylase OafA/YrhL</fullName>
    </submittedName>
</protein>
<evidence type="ECO:0000313" key="3">
    <source>
        <dbReference type="EMBL" id="NYG35283.1"/>
    </source>
</evidence>
<accession>A0A7Y9R1Z3</accession>
<proteinExistence type="predicted"/>
<dbReference type="PANTHER" id="PTHR23028">
    <property type="entry name" value="ACETYLTRANSFERASE"/>
    <property type="match status" value="1"/>
</dbReference>
<comment type="caution">
    <text evidence="3">The sequence shown here is derived from an EMBL/GenBank/DDBJ whole genome shotgun (WGS) entry which is preliminary data.</text>
</comment>
<evidence type="ECO:0000313" key="4">
    <source>
        <dbReference type="Proteomes" id="UP000518288"/>
    </source>
</evidence>
<feature type="domain" description="Acyltransferase 3" evidence="2">
    <location>
        <begin position="17"/>
        <end position="299"/>
    </location>
</feature>
<dbReference type="EMBL" id="JACCFH010000001">
    <property type="protein sequence ID" value="NYG35283.1"/>
    <property type="molecule type" value="Genomic_DNA"/>
</dbReference>
<feature type="transmembrane region" description="Helical" evidence="1">
    <location>
        <begin position="51"/>
        <end position="70"/>
    </location>
</feature>
<dbReference type="InterPro" id="IPR050879">
    <property type="entry name" value="Acyltransferase_3"/>
</dbReference>
<evidence type="ECO:0000256" key="1">
    <source>
        <dbReference type="SAM" id="Phobius"/>
    </source>
</evidence>
<organism evidence="3 4">
    <name type="scientific">Sphaerotilus montanus</name>
    <dbReference type="NCBI Taxonomy" id="522889"/>
    <lineage>
        <taxon>Bacteria</taxon>
        <taxon>Pseudomonadati</taxon>
        <taxon>Pseudomonadota</taxon>
        <taxon>Betaproteobacteria</taxon>
        <taxon>Burkholderiales</taxon>
        <taxon>Sphaerotilaceae</taxon>
        <taxon>Sphaerotilus</taxon>
    </lineage>
</organism>
<feature type="transmembrane region" description="Helical" evidence="1">
    <location>
        <begin position="137"/>
        <end position="158"/>
    </location>
</feature>
<keyword evidence="1" id="KW-0812">Transmembrane</keyword>